<feature type="region of interest" description="Disordered" evidence="1">
    <location>
        <begin position="213"/>
        <end position="264"/>
    </location>
</feature>
<evidence type="ECO:0008006" key="4">
    <source>
        <dbReference type="Google" id="ProtNLM"/>
    </source>
</evidence>
<proteinExistence type="predicted"/>
<feature type="compositionally biased region" description="Basic and acidic residues" evidence="1">
    <location>
        <begin position="213"/>
        <end position="228"/>
    </location>
</feature>
<dbReference type="RefSeq" id="WP_181160315.1">
    <property type="nucleotide sequence ID" value="NZ_PVLV01000049.1"/>
</dbReference>
<reference evidence="2 3" key="1">
    <citation type="submission" date="2018-03" db="EMBL/GenBank/DDBJ databases">
        <title>Novel Streptomyces sp. from soil.</title>
        <authorList>
            <person name="Tan G.Y.A."/>
            <person name="Lee Z.Y."/>
        </authorList>
    </citation>
    <scope>NUCLEOTIDE SEQUENCE [LARGE SCALE GENOMIC DNA]</scope>
    <source>
        <strain evidence="2 3">ST5x</strain>
    </source>
</reference>
<gene>
    <name evidence="2" type="ORF">C6N75_03415</name>
</gene>
<organism evidence="2 3">
    <name type="scientific">Streptomyces solincola</name>
    <dbReference type="NCBI Taxonomy" id="2100817"/>
    <lineage>
        <taxon>Bacteria</taxon>
        <taxon>Bacillati</taxon>
        <taxon>Actinomycetota</taxon>
        <taxon>Actinomycetes</taxon>
        <taxon>Kitasatosporales</taxon>
        <taxon>Streptomycetaceae</taxon>
        <taxon>Streptomyces</taxon>
    </lineage>
</organism>
<evidence type="ECO:0000256" key="1">
    <source>
        <dbReference type="SAM" id="MobiDB-lite"/>
    </source>
</evidence>
<dbReference type="Proteomes" id="UP000239322">
    <property type="component" value="Unassembled WGS sequence"/>
</dbReference>
<evidence type="ECO:0000313" key="2">
    <source>
        <dbReference type="EMBL" id="PRH80567.1"/>
    </source>
</evidence>
<comment type="caution">
    <text evidence="2">The sequence shown here is derived from an EMBL/GenBank/DDBJ whole genome shotgun (WGS) entry which is preliminary data.</text>
</comment>
<dbReference type="EMBL" id="PVLV01000049">
    <property type="protein sequence ID" value="PRH80567.1"/>
    <property type="molecule type" value="Genomic_DNA"/>
</dbReference>
<sequence>MADTTTVAEQATQEPLTVDEAMIAVMQEIGPVGKNGRNEKQNYQFQAYDDIVAAAQGPMAKYGLRMLPEVIDQKHFVRGERTNVAILTVRYRIRGPRGDEIDTPIVVVGEGADVADKASNKAMTAAKKYAFKQAFEISDDTDDGDFKHPVAAGSPIDWYVAQLDRPNVWQNPNALASLLERATGAGHDGLHMPNRPGTTLRSVIEARGRKLVAEQQERQRRQAEEAEAMRAQMSAEYPEPSESYDAWDQAVPAQQAPQRPAAPA</sequence>
<feature type="compositionally biased region" description="Low complexity" evidence="1">
    <location>
        <begin position="249"/>
        <end position="264"/>
    </location>
</feature>
<protein>
    <recommendedName>
        <fullName evidence="4">Single-stranded DNA-binding protein</fullName>
    </recommendedName>
</protein>
<feature type="non-terminal residue" evidence="2">
    <location>
        <position position="264"/>
    </location>
</feature>
<keyword evidence="3" id="KW-1185">Reference proteome</keyword>
<dbReference type="InterPro" id="IPR007499">
    <property type="entry name" value="ERF_bacteria_virus"/>
</dbReference>
<name>A0A2S9Q1S8_9ACTN</name>
<evidence type="ECO:0000313" key="3">
    <source>
        <dbReference type="Proteomes" id="UP000239322"/>
    </source>
</evidence>
<dbReference type="AlphaFoldDB" id="A0A2S9Q1S8"/>
<dbReference type="Pfam" id="PF04404">
    <property type="entry name" value="ERF"/>
    <property type="match status" value="1"/>
</dbReference>
<accession>A0A2S9Q1S8</accession>